<keyword evidence="9" id="KW-0812">Transmembrane</keyword>
<dbReference type="FunFam" id="1.10.510.10:FF:000021">
    <property type="entry name" value="Serine/threonine protein kinase"/>
    <property type="match status" value="1"/>
</dbReference>
<evidence type="ECO:0000256" key="1">
    <source>
        <dbReference type="ARBA" id="ARBA00012513"/>
    </source>
</evidence>
<sequence>MEYSRFVGRTLGQYRLETPLGKGGMASVYRAYQASVDRYVAIKVMTPEIANDSSFVERFQREARIIAKLEHPHILPIIDFGESEGIYYIVMRYMDGGSLDDRMRQRRLRPEEIAHYLDQIASALDYAHQRGVIHRDLKPNNVLLDRANNCYLTDFGIARIEGTERKLTATGSVMGTPAYMSPEQAMGRTVDGRSDIYSLGVMLYEMVTGKLPFTADSTAALIFQHVYEAPPSARQLDPNLPEAVDALFNRALAKVPEMRHNTAEALARDFAEVFGIRSTPSKAIPAAQAALDDATVIGEAAVPPPTVPLKPNVAQAQGRGGTVAVESPLASGAATALQKPKRGAPIALIGVVTVVLLALLGGGLFLLNAQNESAAQTATAQTALAVQNVTNTALALAATEAQATLIALSATPTPTPPETPSPTLTFTPTATATITPDATQTLIAARLATADALETAQALQTQRALESAQTATALSATQTVQAALDATATFVQEGLQTARAVALALTTTAEALNMATANAALTQTAFALLPTDTPTRTPTPTRTATPTRTPTRTPAFDPLATLTAAALILETLTALSTPTAVAESPIAGIRELLGADVKAGLELLRTQGVIPTDAMPIAVPVINEPPLLRGNIDEENVFYLQPFSRARFYDFFLSVNVSLTSPEEAVDKTSCGIYFAATNEQYGRQDLLDADLGVFRYLRTQRYYVELRTDETWADIPLASAVNAAIRPIDGATNRLTLVMVDGVLTVYVNGVLVAQADDPRFAQGGSIGYFMTRGTKGFGHGCNFSNLQLWRLN</sequence>
<evidence type="ECO:0000256" key="2">
    <source>
        <dbReference type="ARBA" id="ARBA00022527"/>
    </source>
</evidence>
<dbReference type="GO" id="GO:0004674">
    <property type="term" value="F:protein serine/threonine kinase activity"/>
    <property type="evidence" value="ECO:0007669"/>
    <property type="project" value="UniProtKB-KW"/>
</dbReference>
<evidence type="ECO:0000256" key="4">
    <source>
        <dbReference type="ARBA" id="ARBA00022741"/>
    </source>
</evidence>
<dbReference type="GO" id="GO:0005524">
    <property type="term" value="F:ATP binding"/>
    <property type="evidence" value="ECO:0007669"/>
    <property type="project" value="UniProtKB-UniRule"/>
</dbReference>
<dbReference type="Gene3D" id="1.10.510.10">
    <property type="entry name" value="Transferase(Phosphotransferase) domain 1"/>
    <property type="match status" value="1"/>
</dbReference>
<dbReference type="CDD" id="cd14014">
    <property type="entry name" value="STKc_PknB_like"/>
    <property type="match status" value="1"/>
</dbReference>
<feature type="domain" description="Protein kinase" evidence="10">
    <location>
        <begin position="14"/>
        <end position="271"/>
    </location>
</feature>
<dbReference type="EMBL" id="PGTK01000002">
    <property type="protein sequence ID" value="PJF31825.1"/>
    <property type="molecule type" value="Genomic_DNA"/>
</dbReference>
<dbReference type="Gene3D" id="3.30.200.20">
    <property type="entry name" value="Phosphorylase Kinase, domain 1"/>
    <property type="match status" value="1"/>
</dbReference>
<evidence type="ECO:0000256" key="3">
    <source>
        <dbReference type="ARBA" id="ARBA00022679"/>
    </source>
</evidence>
<dbReference type="InterPro" id="IPR011009">
    <property type="entry name" value="Kinase-like_dom_sf"/>
</dbReference>
<feature type="region of interest" description="Disordered" evidence="8">
    <location>
        <begin position="530"/>
        <end position="555"/>
    </location>
</feature>
<dbReference type="SMART" id="SM00220">
    <property type="entry name" value="S_TKc"/>
    <property type="match status" value="1"/>
</dbReference>
<dbReference type="Proteomes" id="UP000228921">
    <property type="component" value="Unassembled WGS sequence"/>
</dbReference>
<dbReference type="PROSITE" id="PS50011">
    <property type="entry name" value="PROTEIN_KINASE_DOM"/>
    <property type="match status" value="1"/>
</dbReference>
<feature type="binding site" evidence="7">
    <location>
        <position position="43"/>
    </location>
    <ligand>
        <name>ATP</name>
        <dbReference type="ChEBI" id="CHEBI:30616"/>
    </ligand>
</feature>
<keyword evidence="9" id="KW-1133">Transmembrane helix</keyword>
<dbReference type="PANTHER" id="PTHR43289">
    <property type="entry name" value="MITOGEN-ACTIVATED PROTEIN KINASE KINASE KINASE 20-RELATED"/>
    <property type="match status" value="1"/>
</dbReference>
<protein>
    <recommendedName>
        <fullName evidence="1">non-specific serine/threonine protein kinase</fullName>
        <ecNumber evidence="1">2.7.11.1</ecNumber>
    </recommendedName>
</protein>
<reference evidence="11 12" key="1">
    <citation type="submission" date="2017-11" db="EMBL/GenBank/DDBJ databases">
        <title>Evolution of Phototrophy in the Chloroflexi Phylum Driven by Horizontal Gene Transfer.</title>
        <authorList>
            <person name="Ward L.M."/>
            <person name="Hemp J."/>
            <person name="Shih P.M."/>
            <person name="Mcglynn S.E."/>
            <person name="Fischer W."/>
        </authorList>
    </citation>
    <scope>NUCLEOTIDE SEQUENCE [LARGE SCALE GENOMIC DNA]</scope>
    <source>
        <strain evidence="11">CP2_2F</strain>
    </source>
</reference>
<keyword evidence="6 7" id="KW-0067">ATP-binding</keyword>
<keyword evidence="5" id="KW-0418">Kinase</keyword>
<proteinExistence type="predicted"/>
<evidence type="ECO:0000313" key="12">
    <source>
        <dbReference type="Proteomes" id="UP000228921"/>
    </source>
</evidence>
<evidence type="ECO:0000256" key="6">
    <source>
        <dbReference type="ARBA" id="ARBA00022840"/>
    </source>
</evidence>
<dbReference type="SUPFAM" id="SSF56112">
    <property type="entry name" value="Protein kinase-like (PK-like)"/>
    <property type="match status" value="1"/>
</dbReference>
<keyword evidence="4 7" id="KW-0547">Nucleotide-binding</keyword>
<keyword evidence="3" id="KW-0808">Transferase</keyword>
<evidence type="ECO:0000313" key="11">
    <source>
        <dbReference type="EMBL" id="PJF31825.1"/>
    </source>
</evidence>
<feature type="transmembrane region" description="Helical" evidence="9">
    <location>
        <begin position="346"/>
        <end position="367"/>
    </location>
</feature>
<evidence type="ECO:0000259" key="10">
    <source>
        <dbReference type="PROSITE" id="PS50011"/>
    </source>
</evidence>
<comment type="caution">
    <text evidence="11">The sequence shown here is derived from an EMBL/GenBank/DDBJ whole genome shotgun (WGS) entry which is preliminary data.</text>
</comment>
<keyword evidence="9" id="KW-0472">Membrane</keyword>
<dbReference type="InterPro" id="IPR017441">
    <property type="entry name" value="Protein_kinase_ATP_BS"/>
</dbReference>
<dbReference type="AlphaFoldDB" id="A0A2M8P2Q3"/>
<evidence type="ECO:0000256" key="5">
    <source>
        <dbReference type="ARBA" id="ARBA00022777"/>
    </source>
</evidence>
<evidence type="ECO:0000256" key="7">
    <source>
        <dbReference type="PROSITE-ProRule" id="PRU10141"/>
    </source>
</evidence>
<dbReference type="InterPro" id="IPR008271">
    <property type="entry name" value="Ser/Thr_kinase_AS"/>
</dbReference>
<dbReference type="PROSITE" id="PS00108">
    <property type="entry name" value="PROTEIN_KINASE_ST"/>
    <property type="match status" value="1"/>
</dbReference>
<dbReference type="InterPro" id="IPR000719">
    <property type="entry name" value="Prot_kinase_dom"/>
</dbReference>
<dbReference type="Pfam" id="PF00069">
    <property type="entry name" value="Pkinase"/>
    <property type="match status" value="1"/>
</dbReference>
<dbReference type="EC" id="2.7.11.1" evidence="1"/>
<dbReference type="PROSITE" id="PS00107">
    <property type="entry name" value="PROTEIN_KINASE_ATP"/>
    <property type="match status" value="1"/>
</dbReference>
<gene>
    <name evidence="11" type="ORF">CUN51_02460</name>
</gene>
<accession>A0A2M8P2Q3</accession>
<evidence type="ECO:0000256" key="8">
    <source>
        <dbReference type="SAM" id="MobiDB-lite"/>
    </source>
</evidence>
<dbReference type="Gene3D" id="2.60.120.560">
    <property type="entry name" value="Exo-inulinase, domain 1"/>
    <property type="match status" value="1"/>
</dbReference>
<keyword evidence="2" id="KW-0723">Serine/threonine-protein kinase</keyword>
<name>A0A2M8P2Q3_9CHLR</name>
<dbReference type="PANTHER" id="PTHR43289:SF6">
    <property type="entry name" value="SERINE_THREONINE-PROTEIN KINASE NEKL-3"/>
    <property type="match status" value="1"/>
</dbReference>
<organism evidence="11 12">
    <name type="scientific">Candidatus Thermofonsia Clade 1 bacterium</name>
    <dbReference type="NCBI Taxonomy" id="2364210"/>
    <lineage>
        <taxon>Bacteria</taxon>
        <taxon>Bacillati</taxon>
        <taxon>Chloroflexota</taxon>
        <taxon>Candidatus Thermofontia</taxon>
        <taxon>Candidatus Thermofonsia Clade 1</taxon>
    </lineage>
</organism>
<evidence type="ECO:0000256" key="9">
    <source>
        <dbReference type="SAM" id="Phobius"/>
    </source>
</evidence>